<evidence type="ECO:0000313" key="2">
    <source>
        <dbReference type="EMBL" id="MBY0759731.1"/>
    </source>
</evidence>
<protein>
    <submittedName>
        <fullName evidence="2">Uncharacterized protein</fullName>
    </submittedName>
</protein>
<proteinExistence type="predicted"/>
<sequence length="183" mass="21420">MSFIFSCTMFFLSFTPLWLSIVFIDAVSIWTNQYCIWTEIISICCIVVGFFISGIMLHHYLQHGLVNGNRKYTVLKAKEEKTISVEFILSYVMPLFAFDFKNWQQTILFLHIFLILGWLSVKHNHFSNNVVLEALGYRVFHCVLDSEDRKQLDVNVITKDNMVLSLQEEVTIEFVNNDFAITR</sequence>
<dbReference type="Proteomes" id="UP000779049">
    <property type="component" value="Unassembled WGS sequence"/>
</dbReference>
<accession>A0ABS7L9F3</accession>
<keyword evidence="3" id="KW-1185">Reference proteome</keyword>
<reference evidence="2 3" key="1">
    <citation type="journal article" date="2020" name="New Microbes New Infect">
        <title>Sellimonas caecigallum sp. nov., description and genome sequence of a new member of the Sellimonas genus isolated from the cecum of feral chicken.</title>
        <authorList>
            <person name="Wongkuna S."/>
            <person name="Ghimire S."/>
            <person name="Antony L."/>
            <person name="Chankhamhaengdecha S."/>
            <person name="Janvilisri T."/>
            <person name="Scaria J."/>
        </authorList>
    </citation>
    <scope>NUCLEOTIDE SEQUENCE [LARGE SCALE GENOMIC DNA]</scope>
    <source>
        <strain evidence="2 3">SW451</strain>
    </source>
</reference>
<feature type="transmembrane region" description="Helical" evidence="1">
    <location>
        <begin position="104"/>
        <end position="121"/>
    </location>
</feature>
<dbReference type="RefSeq" id="WP_039861345.1">
    <property type="nucleotide sequence ID" value="NZ_CP173660.1"/>
</dbReference>
<comment type="caution">
    <text evidence="2">The sequence shown here is derived from an EMBL/GenBank/DDBJ whole genome shotgun (WGS) entry which is preliminary data.</text>
</comment>
<keyword evidence="1" id="KW-0812">Transmembrane</keyword>
<name>A0ABS7L9F3_9FIRM</name>
<organism evidence="2 3">
    <name type="scientific">Sellimonas caecigallum</name>
    <dbReference type="NCBI Taxonomy" id="2592333"/>
    <lineage>
        <taxon>Bacteria</taxon>
        <taxon>Bacillati</taxon>
        <taxon>Bacillota</taxon>
        <taxon>Clostridia</taxon>
        <taxon>Lachnospirales</taxon>
        <taxon>Lachnospiraceae</taxon>
        <taxon>Sellimonas</taxon>
    </lineage>
</organism>
<dbReference type="EMBL" id="VIRV01000023">
    <property type="protein sequence ID" value="MBY0759731.1"/>
    <property type="molecule type" value="Genomic_DNA"/>
</dbReference>
<feature type="transmembrane region" description="Helical" evidence="1">
    <location>
        <begin position="82"/>
        <end position="98"/>
    </location>
</feature>
<gene>
    <name evidence="2" type="ORF">FLB61_11685</name>
</gene>
<keyword evidence="1" id="KW-0472">Membrane</keyword>
<keyword evidence="1" id="KW-1133">Transmembrane helix</keyword>
<feature type="transmembrane region" description="Helical" evidence="1">
    <location>
        <begin position="36"/>
        <end position="61"/>
    </location>
</feature>
<feature type="transmembrane region" description="Helical" evidence="1">
    <location>
        <begin position="7"/>
        <end position="30"/>
    </location>
</feature>
<evidence type="ECO:0000313" key="3">
    <source>
        <dbReference type="Proteomes" id="UP000779049"/>
    </source>
</evidence>
<evidence type="ECO:0000256" key="1">
    <source>
        <dbReference type="SAM" id="Phobius"/>
    </source>
</evidence>